<dbReference type="Pfam" id="PF00814">
    <property type="entry name" value="TsaD"/>
    <property type="match status" value="1"/>
</dbReference>
<keyword evidence="3" id="KW-1185">Reference proteome</keyword>
<evidence type="ECO:0000313" key="3">
    <source>
        <dbReference type="Proteomes" id="UP000767334"/>
    </source>
</evidence>
<dbReference type="SUPFAM" id="SSF53067">
    <property type="entry name" value="Actin-like ATPase domain"/>
    <property type="match status" value="2"/>
</dbReference>
<dbReference type="RefSeq" id="WP_204571994.1">
    <property type="nucleotide sequence ID" value="NZ_JACJLL010000022.1"/>
</dbReference>
<organism evidence="2 3">
    <name type="scientific">Clostridium saudiense</name>
    <dbReference type="NCBI Taxonomy" id="1414720"/>
    <lineage>
        <taxon>Bacteria</taxon>
        <taxon>Bacillati</taxon>
        <taxon>Bacillota</taxon>
        <taxon>Clostridia</taxon>
        <taxon>Eubacteriales</taxon>
        <taxon>Clostridiaceae</taxon>
        <taxon>Clostridium</taxon>
    </lineage>
</organism>
<dbReference type="InterPro" id="IPR000905">
    <property type="entry name" value="Gcp-like_dom"/>
</dbReference>
<dbReference type="Gene3D" id="3.30.420.40">
    <property type="match status" value="2"/>
</dbReference>
<name>A0ABS2FE18_9CLOT</name>
<dbReference type="CDD" id="cd24032">
    <property type="entry name" value="ASKHA_NBD_TsaB"/>
    <property type="match status" value="1"/>
</dbReference>
<feature type="domain" description="Gcp-like" evidence="1">
    <location>
        <begin position="32"/>
        <end position="224"/>
    </location>
</feature>
<proteinExistence type="predicted"/>
<comment type="caution">
    <text evidence="2">The sequence shown here is derived from an EMBL/GenBank/DDBJ whole genome shotgun (WGS) entry which is preliminary data.</text>
</comment>
<reference evidence="2 3" key="1">
    <citation type="journal article" date="2021" name="Sci. Rep.">
        <title>The distribution of antibiotic resistance genes in chicken gut microbiota commensals.</title>
        <authorList>
            <person name="Juricova H."/>
            <person name="Matiasovicova J."/>
            <person name="Kubasova T."/>
            <person name="Cejkova D."/>
            <person name="Rychlik I."/>
        </authorList>
    </citation>
    <scope>NUCLEOTIDE SEQUENCE [LARGE SCALE GENOMIC DNA]</scope>
    <source>
        <strain evidence="2 3">An435</strain>
    </source>
</reference>
<evidence type="ECO:0000313" key="2">
    <source>
        <dbReference type="EMBL" id="MBM6818768.1"/>
    </source>
</evidence>
<sequence length="238" mass="26259">MIVLSVDSSSLVTTVALLKDEFILGEYTLNFKREHSVILMEKIEMLLKDCGVDISEVDGFVVSKGPGSFTGLRIGMATIKGLSMCSNKPYVSISSLDALANSLITFDGIICPIMDALRDSVYTGLYKNINGELVKILECTALELTELADILNEKGEKVIFTGDGVSKHKEFLTKNVNNYKFAPNHLSIIRASSLGELGMEKIKTGEVDDMNSAPLYIKKPQAERELEQRLAMKNENRL</sequence>
<gene>
    <name evidence="2" type="primary">tsaB</name>
    <name evidence="2" type="ORF">H6A19_05345</name>
</gene>
<accession>A0ABS2FE18</accession>
<dbReference type="EMBL" id="JACJLL010000022">
    <property type="protein sequence ID" value="MBM6818768.1"/>
    <property type="molecule type" value="Genomic_DNA"/>
</dbReference>
<dbReference type="InterPro" id="IPR022496">
    <property type="entry name" value="T6A_TsaB"/>
</dbReference>
<dbReference type="Proteomes" id="UP000767334">
    <property type="component" value="Unassembled WGS sequence"/>
</dbReference>
<dbReference type="NCBIfam" id="TIGR03725">
    <property type="entry name" value="T6A_YeaZ"/>
    <property type="match status" value="1"/>
</dbReference>
<evidence type="ECO:0000259" key="1">
    <source>
        <dbReference type="Pfam" id="PF00814"/>
    </source>
</evidence>
<dbReference type="InterPro" id="IPR043129">
    <property type="entry name" value="ATPase_NBD"/>
</dbReference>
<protein>
    <submittedName>
        <fullName evidence="2">tRNA (Adenosine(37)-N6)-threonylcarbamoyltransferase complex dimerization subunit type 1 TsaB</fullName>
    </submittedName>
</protein>